<dbReference type="KEGG" id="crc:A33Y_0132"/>
<dbReference type="GO" id="GO:0006431">
    <property type="term" value="P:methionyl-tRNA aminoacylation"/>
    <property type="evidence" value="ECO:0007669"/>
    <property type="project" value="InterPro"/>
</dbReference>
<keyword evidence="1 7" id="KW-0436">Ligase</keyword>
<evidence type="ECO:0000256" key="4">
    <source>
        <dbReference type="ARBA" id="ARBA00022917"/>
    </source>
</evidence>
<dbReference type="Proteomes" id="UP000003931">
    <property type="component" value="Chromosome"/>
</dbReference>
<dbReference type="PROSITE" id="PS00178">
    <property type="entry name" value="AA_TRNA_LIGASE_I"/>
    <property type="match status" value="1"/>
</dbReference>
<dbReference type="RefSeq" id="WP_014887079.1">
    <property type="nucleotide sequence ID" value="NC_018415.1"/>
</dbReference>
<protein>
    <recommendedName>
        <fullName evidence="6">Methionyl-tRNA synthetase</fullName>
    </recommendedName>
</protein>
<dbReference type="PANTHER" id="PTHR43326:SF1">
    <property type="entry name" value="METHIONINE--TRNA LIGASE, MITOCHONDRIAL"/>
    <property type="match status" value="1"/>
</dbReference>
<dbReference type="HOGENOM" id="CLU_632647_0_0_6"/>
<dbReference type="InterPro" id="IPR023457">
    <property type="entry name" value="Met-tRNA_synth_2"/>
</dbReference>
<dbReference type="PATRIC" id="fig|1202537.3.peg.113"/>
<dbReference type="InterPro" id="IPR001412">
    <property type="entry name" value="aa-tRNA-synth_I_CS"/>
</dbReference>
<evidence type="ECO:0000259" key="8">
    <source>
        <dbReference type="Pfam" id="PF09334"/>
    </source>
</evidence>
<organism evidence="9 10">
    <name type="scientific">Candidatus Carsonella ruddii CS isolate Thao2000</name>
    <dbReference type="NCBI Taxonomy" id="1202537"/>
    <lineage>
        <taxon>Bacteria</taxon>
        <taxon>Pseudomonadati</taxon>
        <taxon>Pseudomonadota</taxon>
        <taxon>Gammaproteobacteria</taxon>
        <taxon>Oceanospirillales</taxon>
        <taxon>Halomonadaceae</taxon>
        <taxon>Zymobacter group</taxon>
        <taxon>Candidatus Carsonella</taxon>
    </lineage>
</organism>
<dbReference type="InterPro" id="IPR014729">
    <property type="entry name" value="Rossmann-like_a/b/a_fold"/>
</dbReference>
<gene>
    <name evidence="9" type="primary">metG</name>
    <name evidence="9" type="ORF">A33Y_0132</name>
</gene>
<keyword evidence="4 7" id="KW-0648">Protein biosynthesis</keyword>
<evidence type="ECO:0000256" key="5">
    <source>
        <dbReference type="ARBA" id="ARBA00023146"/>
    </source>
</evidence>
<dbReference type="AlphaFoldDB" id="J7GYU5"/>
<evidence type="ECO:0000256" key="1">
    <source>
        <dbReference type="ARBA" id="ARBA00022598"/>
    </source>
</evidence>
<dbReference type="OrthoDB" id="9810191at2"/>
<accession>J7GYU5</accession>
<keyword evidence="3 7" id="KW-0067">ATP-binding</keyword>
<dbReference type="SUPFAM" id="SSF52374">
    <property type="entry name" value="Nucleotidylyl transferase"/>
    <property type="match status" value="1"/>
</dbReference>
<feature type="domain" description="Methionyl/Leucyl tRNA synthetase" evidence="8">
    <location>
        <begin position="4"/>
        <end position="143"/>
    </location>
</feature>
<evidence type="ECO:0000256" key="3">
    <source>
        <dbReference type="ARBA" id="ARBA00022840"/>
    </source>
</evidence>
<evidence type="ECO:0000256" key="6">
    <source>
        <dbReference type="ARBA" id="ARBA00030904"/>
    </source>
</evidence>
<evidence type="ECO:0000256" key="2">
    <source>
        <dbReference type="ARBA" id="ARBA00022741"/>
    </source>
</evidence>
<dbReference type="Pfam" id="PF09334">
    <property type="entry name" value="tRNA-synt_1g"/>
    <property type="match status" value="2"/>
</dbReference>
<feature type="domain" description="Methionyl/Leucyl tRNA synthetase" evidence="8">
    <location>
        <begin position="170"/>
        <end position="287"/>
    </location>
</feature>
<dbReference type="InterPro" id="IPR033911">
    <property type="entry name" value="MetRS_core"/>
</dbReference>
<keyword evidence="5 7" id="KW-0030">Aminoacyl-tRNA synthetase</keyword>
<dbReference type="GO" id="GO:0005524">
    <property type="term" value="F:ATP binding"/>
    <property type="evidence" value="ECO:0007669"/>
    <property type="project" value="UniProtKB-KW"/>
</dbReference>
<proteinExistence type="inferred from homology"/>
<name>J7GYU5_CARRU</name>
<dbReference type="PANTHER" id="PTHR43326">
    <property type="entry name" value="METHIONYL-TRNA SYNTHETASE"/>
    <property type="match status" value="1"/>
</dbReference>
<dbReference type="PRINTS" id="PR01041">
    <property type="entry name" value="TRNASYNTHMET"/>
</dbReference>
<dbReference type="Gene3D" id="3.40.50.620">
    <property type="entry name" value="HUPs"/>
    <property type="match status" value="1"/>
</dbReference>
<dbReference type="InterPro" id="IPR015413">
    <property type="entry name" value="Methionyl/Leucyl_tRNA_Synth"/>
</dbReference>
<evidence type="ECO:0000256" key="7">
    <source>
        <dbReference type="RuleBase" id="RU363039"/>
    </source>
</evidence>
<dbReference type="EMBL" id="CP003542">
    <property type="protein sequence ID" value="AFP83778.1"/>
    <property type="molecule type" value="Genomic_DNA"/>
</dbReference>
<keyword evidence="2 7" id="KW-0547">Nucleotide-binding</keyword>
<dbReference type="GO" id="GO:0004825">
    <property type="term" value="F:methionine-tRNA ligase activity"/>
    <property type="evidence" value="ECO:0007669"/>
    <property type="project" value="InterPro"/>
</dbReference>
<evidence type="ECO:0000313" key="10">
    <source>
        <dbReference type="Proteomes" id="UP000003931"/>
    </source>
</evidence>
<dbReference type="STRING" id="1202537.A33Y_0132"/>
<comment type="similarity">
    <text evidence="7">Belongs to the class-I aminoacyl-tRNA synthetase family.</text>
</comment>
<reference evidence="9 10" key="1">
    <citation type="journal article" date="2012" name="Mol. Biol. Evol.">
        <title>Genome reduction and co-evolution between the primary and secondary bacterial symbionts of psyllids.</title>
        <authorList>
            <person name="Sloan D.B."/>
            <person name="Moran N.A."/>
        </authorList>
    </citation>
    <scope>NUCLEOTIDE SEQUENCE [LARGE SCALE GENOMIC DNA]</scope>
    <source>
        <strain evidence="9 10">CS</strain>
    </source>
</reference>
<sequence>MYIFLTNALPYINGILHIGHIYEFYILNFYYNLINNYYKCYMLSGIDCNGLIKKFNINKIYLINEKKIKYFNLNIFFSKTISFINKRICNWNYVLFCDKNYIIGKINYKFYNKKKKFFIPDKYLEFYCFKCLKNLENFYCLQCNFFKKIYIKTKIQKKFLILKKINSIYLLNYKFYNWDISRYNIYNGIKIISKKKNYFYVWYDAIISYISNNLKIIKKNFFKNELFQIIGKDIVYFHKIFKILLYINNYKKNTLFIHSFIYFKKKKISKSKKNFLNKKINIKKIKIYFLFNIEKNKNLFIKNFYNLYKNIFIKKIINLFFRIRKIFDFFNNILCENIILKKNHEINFYFLKKKNINKILKKIFFFFFKLNKKINKNFFWKKKCFYIKHYFYTNNFFYFLKEINFFLKIINEKYIKFFSYNNFIFNLKKNEIN</sequence>
<evidence type="ECO:0000313" key="9">
    <source>
        <dbReference type="EMBL" id="AFP83778.1"/>
    </source>
</evidence>